<feature type="domain" description="Glycoside hydrolase family 57 N-terminal" evidence="4">
    <location>
        <begin position="25"/>
        <end position="449"/>
    </location>
</feature>
<evidence type="ECO:0000259" key="4">
    <source>
        <dbReference type="Pfam" id="PF03065"/>
    </source>
</evidence>
<dbReference type="PANTHER" id="PTHR36306:SF1">
    <property type="entry name" value="ALPHA-AMYLASE-RELATED"/>
    <property type="match status" value="1"/>
</dbReference>
<dbReference type="Gene3D" id="3.20.110.10">
    <property type="entry name" value="Glycoside hydrolase 38, N terminal domain"/>
    <property type="match status" value="2"/>
</dbReference>
<dbReference type="InterPro" id="IPR052046">
    <property type="entry name" value="GH57_Enzymes"/>
</dbReference>
<reference evidence="5" key="1">
    <citation type="submission" date="2020-07" db="EMBL/GenBank/DDBJ databases">
        <title>Huge and variable diversity of episymbiotic CPR bacteria and DPANN archaea in groundwater ecosystems.</title>
        <authorList>
            <person name="He C.Y."/>
            <person name="Keren R."/>
            <person name="Whittaker M."/>
            <person name="Farag I.F."/>
            <person name="Doudna J."/>
            <person name="Cate J.H.D."/>
            <person name="Banfield J.F."/>
        </authorList>
    </citation>
    <scope>NUCLEOTIDE SEQUENCE</scope>
    <source>
        <strain evidence="5">NC_groundwater_580_Pr5_B-0.1um_64_19</strain>
    </source>
</reference>
<accession>A0A932A674</accession>
<name>A0A932A674_9BACT</name>
<dbReference type="SUPFAM" id="SSF88713">
    <property type="entry name" value="Glycoside hydrolase/deacetylase"/>
    <property type="match status" value="1"/>
</dbReference>
<dbReference type="CDD" id="cd10796">
    <property type="entry name" value="GH57N_APU"/>
    <property type="match status" value="1"/>
</dbReference>
<evidence type="ECO:0000313" key="5">
    <source>
        <dbReference type="EMBL" id="MBI2677453.1"/>
    </source>
</evidence>
<dbReference type="GO" id="GO:0005975">
    <property type="term" value="P:carbohydrate metabolic process"/>
    <property type="evidence" value="ECO:0007669"/>
    <property type="project" value="InterPro"/>
</dbReference>
<dbReference type="InterPro" id="IPR004300">
    <property type="entry name" value="Glyco_hydro_57_N"/>
</dbReference>
<dbReference type="Pfam" id="PF03065">
    <property type="entry name" value="Glyco_hydro_57"/>
    <property type="match status" value="1"/>
</dbReference>
<dbReference type="InterPro" id="IPR027291">
    <property type="entry name" value="Glyco_hydro_38_N_sf"/>
</dbReference>
<evidence type="ECO:0000313" key="6">
    <source>
        <dbReference type="Proteomes" id="UP000779809"/>
    </source>
</evidence>
<sequence>MNLATASLKLARLHLSQPMPAIRVVFLWHMHQPFYKDLVTGEYRLPWVRMHALKDYYGMVKLLDEFPSVHQTFNLVPSLIQQIQDYVAGTARDPFLEVAAKPAADLTEEERRFALTYLFQANETNLMGRYRRYRELWEKLKNSGSDAARAERYFTSQDVTDLQVLSQLAWFDEFFLEEPDTAALIRKGSGFSSEDREHVVAKQRELLGRVVPAYASAAQRGGIEVSTSPFYHPILPLVCDTDAGRVSSPGLAVPTQRFQHPEDAREQLLRGIELHEKTFGVRPRGAWPSEGSVSDEVMRIAHELGLKWMATDEGVLARSLGVNFTRDGSGGLQPEAAGKLYSPWRFEQPGAQMDLLFRDHSLSDLIGFVYSGMAAKEAAGHFIHSIRKAAQPIVESGRDATISIIVDGENAWEYYPESGRDFLRFVYDELARDPQLEPVTVAEAIARQGEPPVLKALVPGSWINANFNVWIGAPEDNKAWDYLAAARERFAESEATVTPAQRALAYEELLIAEGSDWNWWYGPEHHSANDRDFDELYRKHLSNVYHALGQAPPDYLAQPIAHPEGRPYFVPQTAFIHPRIDGDPGRYFDWIGAAMYTADHRAAAMHGKQFMLDALYAGIDEENLYGRLDFIGPPPRERLEVKLHFATGAPGEAFQLSLTLASGMVVDWRLGHAVEGEVAQALAPGPGIEVALQKMLEFKLPLAAIGVNAGGRIGIRCTIWRDALPVDALPAEGEMRLDVLSETELGTRA</sequence>
<dbReference type="AlphaFoldDB" id="A0A932A674"/>
<keyword evidence="2 3" id="KW-0119">Carbohydrate metabolism</keyword>
<protein>
    <submittedName>
        <fullName evidence="5">Glycoside hydrolase</fullName>
    </submittedName>
</protein>
<proteinExistence type="inferred from homology"/>
<keyword evidence="5" id="KW-0378">Hydrolase</keyword>
<comment type="caution">
    <text evidence="5">The sequence shown here is derived from an EMBL/GenBank/DDBJ whole genome shotgun (WGS) entry which is preliminary data.</text>
</comment>
<organism evidence="5 6">
    <name type="scientific">Candidatus Korobacter versatilis</name>
    <dbReference type="NCBI Taxonomy" id="658062"/>
    <lineage>
        <taxon>Bacteria</taxon>
        <taxon>Pseudomonadati</taxon>
        <taxon>Acidobacteriota</taxon>
        <taxon>Terriglobia</taxon>
        <taxon>Terriglobales</taxon>
        <taxon>Candidatus Korobacteraceae</taxon>
        <taxon>Candidatus Korobacter</taxon>
    </lineage>
</organism>
<dbReference type="Proteomes" id="UP000779809">
    <property type="component" value="Unassembled WGS sequence"/>
</dbReference>
<evidence type="ECO:0000256" key="1">
    <source>
        <dbReference type="ARBA" id="ARBA00006821"/>
    </source>
</evidence>
<dbReference type="InterPro" id="IPR011330">
    <property type="entry name" value="Glyco_hydro/deAcase_b/a-brl"/>
</dbReference>
<gene>
    <name evidence="5" type="ORF">HYX28_01585</name>
</gene>
<evidence type="ECO:0000256" key="3">
    <source>
        <dbReference type="RuleBase" id="RU361196"/>
    </source>
</evidence>
<comment type="similarity">
    <text evidence="1 3">Belongs to the glycosyl hydrolase 57 family.</text>
</comment>
<dbReference type="PANTHER" id="PTHR36306">
    <property type="entry name" value="ALPHA-AMYLASE-RELATED-RELATED"/>
    <property type="match status" value="1"/>
</dbReference>
<dbReference type="EMBL" id="JACPNR010000004">
    <property type="protein sequence ID" value="MBI2677453.1"/>
    <property type="molecule type" value="Genomic_DNA"/>
</dbReference>
<dbReference type="GO" id="GO:0016787">
    <property type="term" value="F:hydrolase activity"/>
    <property type="evidence" value="ECO:0007669"/>
    <property type="project" value="UniProtKB-KW"/>
</dbReference>
<evidence type="ECO:0000256" key="2">
    <source>
        <dbReference type="ARBA" id="ARBA00023277"/>
    </source>
</evidence>